<gene>
    <name evidence="2" type="ORF">PACTADRAFT_73730</name>
</gene>
<name>A0A1E4U287_PACTA</name>
<feature type="compositionally biased region" description="Low complexity" evidence="1">
    <location>
        <begin position="34"/>
        <end position="49"/>
    </location>
</feature>
<evidence type="ECO:0000313" key="2">
    <source>
        <dbReference type="EMBL" id="ODV98102.1"/>
    </source>
</evidence>
<evidence type="ECO:0000256" key="1">
    <source>
        <dbReference type="SAM" id="MobiDB-lite"/>
    </source>
</evidence>
<feature type="compositionally biased region" description="Low complexity" evidence="1">
    <location>
        <begin position="190"/>
        <end position="206"/>
    </location>
</feature>
<evidence type="ECO:0000313" key="3">
    <source>
        <dbReference type="Proteomes" id="UP000094236"/>
    </source>
</evidence>
<proteinExistence type="predicted"/>
<dbReference type="Proteomes" id="UP000094236">
    <property type="component" value="Unassembled WGS sequence"/>
</dbReference>
<feature type="compositionally biased region" description="Polar residues" evidence="1">
    <location>
        <begin position="124"/>
        <end position="140"/>
    </location>
</feature>
<feature type="region of interest" description="Disordered" evidence="1">
    <location>
        <begin position="34"/>
        <end position="53"/>
    </location>
</feature>
<protein>
    <submittedName>
        <fullName evidence="2">Uncharacterized protein</fullName>
    </submittedName>
</protein>
<dbReference type="AlphaFoldDB" id="A0A1E4U287"/>
<feature type="region of interest" description="Disordered" evidence="1">
    <location>
        <begin position="73"/>
        <end position="140"/>
    </location>
</feature>
<organism evidence="2 3">
    <name type="scientific">Pachysolen tannophilus NRRL Y-2460</name>
    <dbReference type="NCBI Taxonomy" id="669874"/>
    <lineage>
        <taxon>Eukaryota</taxon>
        <taxon>Fungi</taxon>
        <taxon>Dikarya</taxon>
        <taxon>Ascomycota</taxon>
        <taxon>Saccharomycotina</taxon>
        <taxon>Pichiomycetes</taxon>
        <taxon>Pachysolenaceae</taxon>
        <taxon>Pachysolen</taxon>
    </lineage>
</organism>
<accession>A0A1E4U287</accession>
<keyword evidence="3" id="KW-1185">Reference proteome</keyword>
<reference evidence="3" key="1">
    <citation type="submission" date="2016-05" db="EMBL/GenBank/DDBJ databases">
        <title>Comparative genomics of biotechnologically important yeasts.</title>
        <authorList>
            <consortium name="DOE Joint Genome Institute"/>
            <person name="Riley R."/>
            <person name="Haridas S."/>
            <person name="Wolfe K.H."/>
            <person name="Lopes M.R."/>
            <person name="Hittinger C.T."/>
            <person name="Goker M."/>
            <person name="Salamov A."/>
            <person name="Wisecaver J."/>
            <person name="Long T.M."/>
            <person name="Aerts A.L."/>
            <person name="Barry K."/>
            <person name="Choi C."/>
            <person name="Clum A."/>
            <person name="Coughlan A.Y."/>
            <person name="Deshpande S."/>
            <person name="Douglass A.P."/>
            <person name="Hanson S.J."/>
            <person name="Klenk H.-P."/>
            <person name="Labutti K."/>
            <person name="Lapidus A."/>
            <person name="Lindquist E."/>
            <person name="Lipzen A."/>
            <person name="Meier-Kolthoff J.P."/>
            <person name="Ohm R.A."/>
            <person name="Otillar R.P."/>
            <person name="Pangilinan J."/>
            <person name="Peng Y."/>
            <person name="Rokas A."/>
            <person name="Rosa C.A."/>
            <person name="Scheuner C."/>
            <person name="Sibirny A.A."/>
            <person name="Slot J.C."/>
            <person name="Stielow J.B."/>
            <person name="Sun H."/>
            <person name="Kurtzman C.P."/>
            <person name="Blackwell M."/>
            <person name="Grigoriev I.V."/>
            <person name="Jeffries T.W."/>
        </authorList>
    </citation>
    <scope>NUCLEOTIDE SEQUENCE [LARGE SCALE GENOMIC DNA]</scope>
    <source>
        <strain evidence="3">NRRL Y-2460</strain>
    </source>
</reference>
<sequence length="384" mass="42963">MALNQQHQNKNCSQPCLNDLSSNVVSSLDASARSQINNNNNNNNNRNDNVTGFDSNLDDSHWILFSPSNSSEVANIDSEGDGDDDVLSSLSCKTIDDKGENGNNNKRHRSTSSPGSDSEDSLIESLNENHSKSSIYNGNDLTTRIDNWRKEAIGSVISGSNNSGDDNASVGGNKDQAENSEFMKSWGIDNSSIKSGNTNNNNNNNKSFKKIKNSKSDKLFYGSEILSQYDKKQLKIIGQIIVKLSKELYVENGKNDKISSLKQMEFTNYHSTYLQHLQEANQKKFSNNNKIPPDTNNIKQRHSVGGKFLNNPDLEKYLPLFIKNLILNNKNNVRAKFFDKNELLDEEKERNQSSHFWNNDLKSCNSSLLTMSTNSLILNFGLNA</sequence>
<dbReference type="EMBL" id="KV454011">
    <property type="protein sequence ID" value="ODV98102.1"/>
    <property type="molecule type" value="Genomic_DNA"/>
</dbReference>
<feature type="region of interest" description="Disordered" evidence="1">
    <location>
        <begin position="187"/>
        <end position="209"/>
    </location>
</feature>
<dbReference type="OrthoDB" id="3992524at2759"/>